<dbReference type="EMBL" id="JAFVMF010000005">
    <property type="protein sequence ID" value="MBO1359234.1"/>
    <property type="molecule type" value="Genomic_DNA"/>
</dbReference>
<dbReference type="Gene3D" id="3.40.50.720">
    <property type="entry name" value="NAD(P)-binding Rossmann-like Domain"/>
    <property type="match status" value="1"/>
</dbReference>
<dbReference type="InterPro" id="IPR006114">
    <property type="entry name" value="6PGDH_C"/>
</dbReference>
<dbReference type="SUPFAM" id="SSF51735">
    <property type="entry name" value="NAD(P)-binding Rossmann-fold domains"/>
    <property type="match status" value="1"/>
</dbReference>
<comment type="pathway">
    <text evidence="1">Carbohydrate degradation; pentose phosphate pathway.</text>
</comment>
<name>A0ABS3LTJ8_9PROT</name>
<dbReference type="SMART" id="SM01350">
    <property type="entry name" value="6PGD"/>
    <property type="match status" value="1"/>
</dbReference>
<dbReference type="Proteomes" id="UP000664771">
    <property type="component" value="Unassembled WGS sequence"/>
</dbReference>
<evidence type="ECO:0000313" key="8">
    <source>
        <dbReference type="Proteomes" id="UP000664771"/>
    </source>
</evidence>
<organism evidence="7 8">
    <name type="scientific">Acetobacter sacchari</name>
    <dbReference type="NCBI Taxonomy" id="2661687"/>
    <lineage>
        <taxon>Bacteria</taxon>
        <taxon>Pseudomonadati</taxon>
        <taxon>Pseudomonadota</taxon>
        <taxon>Alphaproteobacteria</taxon>
        <taxon>Acetobacterales</taxon>
        <taxon>Acetobacteraceae</taxon>
        <taxon>Acetobacter</taxon>
    </lineage>
</organism>
<dbReference type="InterPro" id="IPR008927">
    <property type="entry name" value="6-PGluconate_DH-like_C_sf"/>
</dbReference>
<dbReference type="InterPro" id="IPR006183">
    <property type="entry name" value="Pgluconate_DH"/>
</dbReference>
<dbReference type="Pfam" id="PF00393">
    <property type="entry name" value="6PGD"/>
    <property type="match status" value="1"/>
</dbReference>
<dbReference type="SUPFAM" id="SSF48179">
    <property type="entry name" value="6-phosphogluconate dehydrogenase C-terminal domain-like"/>
    <property type="match status" value="1"/>
</dbReference>
<evidence type="ECO:0000256" key="3">
    <source>
        <dbReference type="ARBA" id="ARBA00023002"/>
    </source>
</evidence>
<accession>A0ABS3LTJ8</accession>
<evidence type="ECO:0000259" key="6">
    <source>
        <dbReference type="SMART" id="SM01350"/>
    </source>
</evidence>
<dbReference type="NCBIfam" id="NF007161">
    <property type="entry name" value="PRK09599.1"/>
    <property type="match status" value="1"/>
</dbReference>
<dbReference type="InterPro" id="IPR013328">
    <property type="entry name" value="6PGD_dom2"/>
</dbReference>
<dbReference type="InterPro" id="IPR006115">
    <property type="entry name" value="6PGDH_NADP-bd"/>
</dbReference>
<dbReference type="Gene3D" id="1.10.1040.10">
    <property type="entry name" value="N-(1-d-carboxylethyl)-l-norvaline Dehydrogenase, domain 2"/>
    <property type="match status" value="1"/>
</dbReference>
<evidence type="ECO:0000256" key="5">
    <source>
        <dbReference type="SAM" id="MobiDB-lite"/>
    </source>
</evidence>
<feature type="domain" description="6-phosphogluconate dehydrogenase C-terminal" evidence="6">
    <location>
        <begin position="246"/>
        <end position="384"/>
    </location>
</feature>
<sequence length="386" mass="41847">MQRGQGGAGARRFRRPRRAWPSCVARAHQGRSRQGSRVHSVGDQSRDLKKRIRQMQIGVVGLGRMGGNIAVRLTRHGHDVVVFDNSADTVEKIVSRAENGRAVGASSLAELASKLNGPKKVVWLMLPAGQITEDAVKTCGELLGNGDIVIDGGNSYYKDDIRRAAELSKNGIDYVDVGTSGGVWGLDRGYCMMYGGTQEAADHIDPILKALAPGKGDIPPTPGRDRDGLDERAEQGYLHCGPAGSGHFVKMVHNGIEYGMMQAFAEGFDVMKSKDSPLLPDDQRFSLNMADIAEVWRRGSVVSSWLLDLTAQAMAKNGELSEFSGQVQDSGEGRWTIEAAIEESVPVPVMTAALFTRFRSRTGNNYAEKVLSAMRFGFGGHVETKN</sequence>
<dbReference type="InterPro" id="IPR036291">
    <property type="entry name" value="NAD(P)-bd_dom_sf"/>
</dbReference>
<keyword evidence="8" id="KW-1185">Reference proteome</keyword>
<keyword evidence="3" id="KW-0560">Oxidoreductase</keyword>
<dbReference type="NCBIfam" id="TIGR00872">
    <property type="entry name" value="gnd_rel"/>
    <property type="match status" value="1"/>
</dbReference>
<protein>
    <submittedName>
        <fullName evidence="7">Decarboxylating 6-phosphogluconate dehydrogenase</fullName>
    </submittedName>
</protein>
<evidence type="ECO:0000256" key="1">
    <source>
        <dbReference type="ARBA" id="ARBA00004959"/>
    </source>
</evidence>
<dbReference type="PANTHER" id="PTHR11811">
    <property type="entry name" value="6-PHOSPHOGLUCONATE DEHYDROGENASE"/>
    <property type="match status" value="1"/>
</dbReference>
<evidence type="ECO:0000256" key="2">
    <source>
        <dbReference type="ARBA" id="ARBA00008419"/>
    </source>
</evidence>
<dbReference type="InterPro" id="IPR004849">
    <property type="entry name" value="6DGDH_YqeC"/>
</dbReference>
<gene>
    <name evidence="7" type="primary">gnd</name>
    <name evidence="7" type="ORF">J2D73_05415</name>
</gene>
<comment type="similarity">
    <text evidence="2">Belongs to the 6-phosphogluconate dehydrogenase family.</text>
</comment>
<dbReference type="PRINTS" id="PR00076">
    <property type="entry name" value="6PGDHDRGNASE"/>
</dbReference>
<dbReference type="Pfam" id="PF03446">
    <property type="entry name" value="NAD_binding_2"/>
    <property type="match status" value="1"/>
</dbReference>
<feature type="region of interest" description="Disordered" evidence="5">
    <location>
        <begin position="1"/>
        <end position="48"/>
    </location>
</feature>
<reference evidence="7 8" key="1">
    <citation type="submission" date="2021-03" db="EMBL/GenBank/DDBJ databases">
        <title>The complete genome sequence of Acetobacter sacchari TBRC 11175.</title>
        <authorList>
            <person name="Charoenyingcharoen P."/>
            <person name="Yukphan P."/>
        </authorList>
    </citation>
    <scope>NUCLEOTIDE SEQUENCE [LARGE SCALE GENOMIC DNA]</scope>
    <source>
        <strain evidence="7 8">TBRC 11175</strain>
    </source>
</reference>
<keyword evidence="4" id="KW-0311">Gluconate utilization</keyword>
<evidence type="ECO:0000256" key="4">
    <source>
        <dbReference type="ARBA" id="ARBA00023064"/>
    </source>
</evidence>
<comment type="caution">
    <text evidence="7">The sequence shown here is derived from an EMBL/GenBank/DDBJ whole genome shotgun (WGS) entry which is preliminary data.</text>
</comment>
<proteinExistence type="inferred from homology"/>
<evidence type="ECO:0000313" key="7">
    <source>
        <dbReference type="EMBL" id="MBO1359234.1"/>
    </source>
</evidence>